<organism evidence="4 5">
    <name type="scientific">Cohaesibacter celericrescens</name>
    <dbReference type="NCBI Taxonomy" id="2067669"/>
    <lineage>
        <taxon>Bacteria</taxon>
        <taxon>Pseudomonadati</taxon>
        <taxon>Pseudomonadota</taxon>
        <taxon>Alphaproteobacteria</taxon>
        <taxon>Hyphomicrobiales</taxon>
        <taxon>Cohaesibacteraceae</taxon>
    </lineage>
</organism>
<dbReference type="Proteomes" id="UP000234881">
    <property type="component" value="Unassembled WGS sequence"/>
</dbReference>
<keyword evidence="5" id="KW-1185">Reference proteome</keyword>
<gene>
    <name evidence="4" type="ORF">C0081_07160</name>
</gene>
<dbReference type="OrthoDB" id="343736at2"/>
<name>A0A2N5XTW7_9HYPH</name>
<sequence length="1774" mass="195167">MENQQTEKPAIPETNFFAQYYKGEPAGLSQAPRPGLAERFYINMEAATRQGTVVGALRDVSRPENRHRFDSRLESFPEWEGATEGLAALSGQLAGTFVDAERSVPHLENFLPIGLGEKAVALTGHGLASLRARLFAGALDAAAVNAVTDGSIQGIEMGAGFRDELDPVQFFSSVGLGAVIGGAMGPITHRANPDAKAAHDISEWSKDQAFADPARQSDLLDNAVRSEPMDAPRMNLDTPEGANLDMGDISPLTDAKRALKVSGADLEPVALGDRLQPRPDIPQSRPDVQQMAIDDGKLANNGKWSMDEPDIVGEGRFGPVLDIEAHGKHWNKVAARLKEMDTGEAPKALDHPEFGDIDVVWGEYDPTTQKGYGLKKIAEKHPEVLDSLPDIIRNSKVFSLNENRVRLLHGENHVSVVGLNWMGEEKVWLLTSFEDIKGRSLRDQRSSGTMGRGRGHQGDTSSSSLADTNIDPKGGKIKESRRVESGTERSESHQTDTHSSSAAPTDQDMRFPAVDGKADPDLDAVIAQMDAEVEPMLQARLGQMTGEVKRSSYGVARGTVIEQHKATGLRLLDITNRLIDLTGVAAVRQGVKKPLGQSKKGVMGTHNRKTGVIRLKDPNDFEVSAHEVGHHIDQRLGDKFADLMVLYRSELEPMAPSGYEPELWLSEGFAEFFRSFLTNPNYASKQAPRFNRAFADFLAETKPEWLKGFVDIQDTYHAWRTMPSGEAVSNSIVTTKRKGLVGQALDEAKRTGIGQSIGDRFHNAYTDFIDAKHPIQQAVTELSKVFSENTGKKMDLKVKDDPYKLARMMEGAQSAGHMDLMHGVHGYQSLNPEGPALRDAIIFSQGGGNVLSKWDEAINQDFGSYLWSRRALGEYDRLEVGDIPNAPDKFTKGDHVLNVQELEAAHPHFRQAAQMVHEWNRNLWKKKYDAGLISQDQFLDGLAIKDYVPGLRKQDYPGNTKVEGKGARSGKQAQVNRFRGSNLDVINPLESLMMDAYETSIAIAHNDMIKSLKRLGDMAGHGSGRIVEEIPAREMRASIIDPIEAVEAAAKQKGYSKADFSVVRDALEASLGDEKARLFRPEVISENGQPIVFYRDGGQLRALRLADGELGQLLFQTFSLMNKSEQNMLTDMLAASASMLRTGVTAAPEFIAANIIRDQVMAAIFYGKPFKRLKATIQGARDELFSRDASRHYNAMGGIMGGENVASLRNGALNRDLKALEKKGFVTSKLANPLTSPYQFAKGLASITEISETATRLGLFKSFFDEAKLRGLDDFEAATEAAWLARDHIDFDRRGLQMVALSRIVPFLNASLQGIDKTTRLMITPLAKKAMGKVLTIEDQRALPQAVKAWARLSGLTVMGMSLHALMSQHDEYHEISETTRATHWMVKTGNKWTAIPKPFELAMILNIGEAVYDGVINEDPTARERYMDGLFQVLLPPNIMESNPIVKSYFEAKSNKDFFTGAEIIPDQLKGLEPQLQYTARTSELTKQIGDLMGWSPALTEKMITNFTGGLGRSALSLYDAFGSDKPGQSLDDMAILRRFIKSASKGSRSVRKFWELVAPSTGEFEGAVKSYAAMLEAGDSAGAADYLGSLGEEQRVYLVSRNLEGKPAKTKKLHPLDRARRAVRAITQLRKDLADSDAQTADDTITNIPRNDRGAIVDILENIAVKEARNALVMLNQPGWKHRGLMDIDGHYRELEVVNPAILEALADRYATGGVVSFETIKEIWPDYRKRLLEDGTEAPLGDLAVLAGRETELQGSKIKRTAKPEIPGEAN</sequence>
<evidence type="ECO:0000259" key="2">
    <source>
        <dbReference type="Pfam" id="PF18809"/>
    </source>
</evidence>
<evidence type="ECO:0000256" key="1">
    <source>
        <dbReference type="SAM" id="MobiDB-lite"/>
    </source>
</evidence>
<dbReference type="EMBL" id="PKUQ01000013">
    <property type="protein sequence ID" value="PLW77897.1"/>
    <property type="molecule type" value="Genomic_DNA"/>
</dbReference>
<dbReference type="InterPro" id="IPR040561">
    <property type="entry name" value="LPD38"/>
</dbReference>
<proteinExistence type="predicted"/>
<dbReference type="InterPro" id="IPR041092">
    <property type="entry name" value="PBECR1"/>
</dbReference>
<protein>
    <recommendedName>
        <fullName evidence="6">Large polyvalent protein-associated domain-containing protein</fullName>
    </recommendedName>
</protein>
<feature type="compositionally biased region" description="Basic and acidic residues" evidence="1">
    <location>
        <begin position="473"/>
        <end position="496"/>
    </location>
</feature>
<evidence type="ECO:0000313" key="5">
    <source>
        <dbReference type="Proteomes" id="UP000234881"/>
    </source>
</evidence>
<dbReference type="Pfam" id="PF18857">
    <property type="entry name" value="LPD38"/>
    <property type="match status" value="1"/>
</dbReference>
<feature type="domain" description="Phage-Barnase-EndoU-ColicinE5/D-RelE-like nuclease" evidence="2">
    <location>
        <begin position="351"/>
        <end position="437"/>
    </location>
</feature>
<dbReference type="Pfam" id="PF18809">
    <property type="entry name" value="PBECR1"/>
    <property type="match status" value="1"/>
</dbReference>
<dbReference type="RefSeq" id="WP_101533138.1">
    <property type="nucleotide sequence ID" value="NZ_PKUQ01000013.1"/>
</dbReference>
<evidence type="ECO:0000313" key="4">
    <source>
        <dbReference type="EMBL" id="PLW77897.1"/>
    </source>
</evidence>
<feature type="compositionally biased region" description="Polar residues" evidence="1">
    <location>
        <begin position="458"/>
        <end position="467"/>
    </location>
</feature>
<comment type="caution">
    <text evidence="4">The sequence shown here is derived from an EMBL/GenBank/DDBJ whole genome shotgun (WGS) entry which is preliminary data.</text>
</comment>
<accession>A0A2N5XTW7</accession>
<feature type="region of interest" description="Disordered" evidence="1">
    <location>
        <begin position="440"/>
        <end position="513"/>
    </location>
</feature>
<evidence type="ECO:0008006" key="6">
    <source>
        <dbReference type="Google" id="ProtNLM"/>
    </source>
</evidence>
<evidence type="ECO:0000259" key="3">
    <source>
        <dbReference type="Pfam" id="PF18857"/>
    </source>
</evidence>
<feature type="domain" description="Large polyvalent protein associated" evidence="3">
    <location>
        <begin position="1370"/>
        <end position="1537"/>
    </location>
</feature>
<reference evidence="4 5" key="1">
    <citation type="submission" date="2018-01" db="EMBL/GenBank/DDBJ databases">
        <title>The draft genome sequence of Cohaesibacter sp. H1304.</title>
        <authorList>
            <person name="Wang N.-N."/>
            <person name="Du Z.-J."/>
        </authorList>
    </citation>
    <scope>NUCLEOTIDE SEQUENCE [LARGE SCALE GENOMIC DNA]</scope>
    <source>
        <strain evidence="4 5">H1304</strain>
    </source>
</reference>